<organism evidence="1 2">
    <name type="scientific">Parafrankia irregularis</name>
    <dbReference type="NCBI Taxonomy" id="795642"/>
    <lineage>
        <taxon>Bacteria</taxon>
        <taxon>Bacillati</taxon>
        <taxon>Actinomycetota</taxon>
        <taxon>Actinomycetes</taxon>
        <taxon>Frankiales</taxon>
        <taxon>Frankiaceae</taxon>
        <taxon>Parafrankia</taxon>
    </lineage>
</organism>
<dbReference type="AlphaFoldDB" id="A0A0S4QZS7"/>
<name>A0A0S4QZS7_9ACTN</name>
<dbReference type="RefSeq" id="WP_091286150.1">
    <property type="nucleotide sequence ID" value="NZ_FAOZ01000047.1"/>
</dbReference>
<dbReference type="EMBL" id="FAOZ01000047">
    <property type="protein sequence ID" value="CUU60756.1"/>
    <property type="molecule type" value="Genomic_DNA"/>
</dbReference>
<dbReference type="Proteomes" id="UP000198802">
    <property type="component" value="Unassembled WGS sequence"/>
</dbReference>
<protein>
    <submittedName>
        <fullName evidence="1">Uncharacterized protein</fullName>
    </submittedName>
</protein>
<gene>
    <name evidence="1" type="ORF">Ga0074812_1472</name>
</gene>
<reference evidence="2" key="1">
    <citation type="submission" date="2015-11" db="EMBL/GenBank/DDBJ databases">
        <authorList>
            <person name="Varghese N."/>
        </authorList>
    </citation>
    <scope>NUCLEOTIDE SEQUENCE [LARGE SCALE GENOMIC DNA]</scope>
    <source>
        <strain evidence="2">DSM 45899</strain>
    </source>
</reference>
<evidence type="ECO:0000313" key="1">
    <source>
        <dbReference type="EMBL" id="CUU60756.1"/>
    </source>
</evidence>
<sequence>MTANLTALVRLGATELPAEILSLTECGNCDAPCTGPFCSGFCRAAVLGELDAAFDAALLDSAAGRYELHELEIDA</sequence>
<keyword evidence="2" id="KW-1185">Reference proteome</keyword>
<proteinExistence type="predicted"/>
<accession>A0A0S4QZS7</accession>
<evidence type="ECO:0000313" key="2">
    <source>
        <dbReference type="Proteomes" id="UP000198802"/>
    </source>
</evidence>